<name>A0A067M7P2_BOTB1</name>
<dbReference type="InParanoid" id="A0A067M7P2"/>
<dbReference type="HOGENOM" id="CLU_973158_0_0_1"/>
<reference evidence="2" key="1">
    <citation type="journal article" date="2014" name="Proc. Natl. Acad. Sci. U.S.A.">
        <title>Extensive sampling of basidiomycete genomes demonstrates inadequacy of the white-rot/brown-rot paradigm for wood decay fungi.</title>
        <authorList>
            <person name="Riley R."/>
            <person name="Salamov A.A."/>
            <person name="Brown D.W."/>
            <person name="Nagy L.G."/>
            <person name="Floudas D."/>
            <person name="Held B.W."/>
            <person name="Levasseur A."/>
            <person name="Lombard V."/>
            <person name="Morin E."/>
            <person name="Otillar R."/>
            <person name="Lindquist E.A."/>
            <person name="Sun H."/>
            <person name="LaButti K.M."/>
            <person name="Schmutz J."/>
            <person name="Jabbour D."/>
            <person name="Luo H."/>
            <person name="Baker S.E."/>
            <person name="Pisabarro A.G."/>
            <person name="Walton J.D."/>
            <person name="Blanchette R.A."/>
            <person name="Henrissat B."/>
            <person name="Martin F."/>
            <person name="Cullen D."/>
            <person name="Hibbett D.S."/>
            <person name="Grigoriev I.V."/>
        </authorList>
    </citation>
    <scope>NUCLEOTIDE SEQUENCE [LARGE SCALE GENOMIC DNA]</scope>
    <source>
        <strain evidence="2">FD-172 SS1</strain>
    </source>
</reference>
<accession>A0A067M7P2</accession>
<protein>
    <submittedName>
        <fullName evidence="1">Uncharacterized protein</fullName>
    </submittedName>
</protein>
<dbReference type="AlphaFoldDB" id="A0A067M7P2"/>
<gene>
    <name evidence="1" type="ORF">BOTBODRAFT_48524</name>
</gene>
<evidence type="ECO:0000313" key="1">
    <source>
        <dbReference type="EMBL" id="KDQ07847.1"/>
    </source>
</evidence>
<dbReference type="EMBL" id="KL198099">
    <property type="protein sequence ID" value="KDQ07847.1"/>
    <property type="molecule type" value="Genomic_DNA"/>
</dbReference>
<proteinExistence type="predicted"/>
<keyword evidence="2" id="KW-1185">Reference proteome</keyword>
<organism evidence="1 2">
    <name type="scientific">Botryobasidium botryosum (strain FD-172 SS1)</name>
    <dbReference type="NCBI Taxonomy" id="930990"/>
    <lineage>
        <taxon>Eukaryota</taxon>
        <taxon>Fungi</taxon>
        <taxon>Dikarya</taxon>
        <taxon>Basidiomycota</taxon>
        <taxon>Agaricomycotina</taxon>
        <taxon>Agaricomycetes</taxon>
        <taxon>Cantharellales</taxon>
        <taxon>Botryobasidiaceae</taxon>
        <taxon>Botryobasidium</taxon>
    </lineage>
</organism>
<dbReference type="Proteomes" id="UP000027195">
    <property type="component" value="Unassembled WGS sequence"/>
</dbReference>
<sequence length="286" mass="31187">MQEKRVTKTPADYLYQGSNQRLIAQSSRASSGEYWKHAESLDEAALLDAVEKVEQEHSVNVQFTHVPEGPGATVSEVRIPLPLAGQERANFSHTRAATAFSHKSPSLPVSLSPAATHTHYDGTNTPTTYAKLPVLTKFPRVPPTFDATAPPSQPHDALSLQFANITVNSDFHITNPRGAGPTSTRPPSQHAKRELLAPFRPRITAAVDGIADSEGWSDSMVAAAALILERGKMFNARTIRLTELGWSAQEARRVVAAYEDTVGESRAAYTKLCQEDPYGRTGRFRG</sequence>
<evidence type="ECO:0000313" key="2">
    <source>
        <dbReference type="Proteomes" id="UP000027195"/>
    </source>
</evidence>